<dbReference type="EMBL" id="MJIL01000051">
    <property type="protein sequence ID" value="OLQ79159.1"/>
    <property type="molecule type" value="Genomic_DNA"/>
</dbReference>
<dbReference type="STRING" id="1903952.BIT28_02145"/>
<comment type="caution">
    <text evidence="1">The sequence shown here is derived from an EMBL/GenBank/DDBJ whole genome shotgun (WGS) entry which is preliminary data.</text>
</comment>
<name>A0A1Q9GVI3_9GAMM</name>
<evidence type="ECO:0000313" key="2">
    <source>
        <dbReference type="Proteomes" id="UP000186905"/>
    </source>
</evidence>
<sequence length="520" mass="55538">MSKQTDKNEISKLIIEQSADNDGMLLASQLQLTPQTAQNTRNTLASFIRSYKNKPSEQPAVVWLDNEFALYPQLWLDETERKKAANTITDTVESYYHHRTDLDKHFDKGLSQASWLDEKLRQGVIASGHNNFTEYAGNIDVALDRANQNNINVLYRNDGQINQQYNLDGFIAEHHHANSFNLEAAAQGSEYHAEVLEPGPGETYGKSSVDIVIKDGDGKIVRRYQAKYGKDAESTEQLLKKGDYRGQRKLVPKGQAEQIENSTDTIEVGGIESKPLTKEQAKEMQRKAQLEYEAKQYDWSQLNGKALSKNIAKQAAAGALLSVGFQGGRILGRRIWNGLTGKKNPDVEQDLQEFIHSSIRSAGQTGIAVAATGGITVAIKSGWFGKALKNTPVGHIANFATLGIENSKILYKFSKGELTGKEAVDQAGCASVSMIGAIAAGGKLASAGAGLGSVFGPVGTALGGVAGGLLGSMAGSAVGEGIYQAGKAIVSSVARGISSVSSSIGSSVSSACSFVGSLFS</sequence>
<proteinExistence type="predicted"/>
<dbReference type="RefSeq" id="WP_075762828.1">
    <property type="nucleotide sequence ID" value="NZ_MJIL01000051.1"/>
</dbReference>
<organism evidence="1 2">
    <name type="scientific">Photobacterium proteolyticum</name>
    <dbReference type="NCBI Taxonomy" id="1903952"/>
    <lineage>
        <taxon>Bacteria</taxon>
        <taxon>Pseudomonadati</taxon>
        <taxon>Pseudomonadota</taxon>
        <taxon>Gammaproteobacteria</taxon>
        <taxon>Vibrionales</taxon>
        <taxon>Vibrionaceae</taxon>
        <taxon>Photobacterium</taxon>
    </lineage>
</organism>
<protein>
    <submittedName>
        <fullName evidence="1">Uncharacterized protein</fullName>
    </submittedName>
</protein>
<gene>
    <name evidence="1" type="ORF">BIT28_02145</name>
</gene>
<dbReference type="AlphaFoldDB" id="A0A1Q9GVI3"/>
<dbReference type="OrthoDB" id="6830434at2"/>
<dbReference type="Proteomes" id="UP000186905">
    <property type="component" value="Unassembled WGS sequence"/>
</dbReference>
<keyword evidence="2" id="KW-1185">Reference proteome</keyword>
<accession>A0A1Q9GVI3</accession>
<reference evidence="1 2" key="1">
    <citation type="submission" date="2016-09" db="EMBL/GenBank/DDBJ databases">
        <title>Photobacterium proteolyticum sp. nov. a protease producing bacterium isolated from ocean sediments of Laizhou Bay.</title>
        <authorList>
            <person name="Li Y."/>
        </authorList>
    </citation>
    <scope>NUCLEOTIDE SEQUENCE [LARGE SCALE GENOMIC DNA]</scope>
    <source>
        <strain evidence="1 2">13-12</strain>
    </source>
</reference>
<evidence type="ECO:0000313" key="1">
    <source>
        <dbReference type="EMBL" id="OLQ79159.1"/>
    </source>
</evidence>